<dbReference type="Gene3D" id="3.30.700.10">
    <property type="entry name" value="Glycoprotein, Type 4 Pilin"/>
    <property type="match status" value="1"/>
</dbReference>
<dbReference type="InterPro" id="IPR012902">
    <property type="entry name" value="N_methyl_site"/>
</dbReference>
<name>F0SFR2_RUBBR</name>
<dbReference type="Proteomes" id="UP000006860">
    <property type="component" value="Chromosome"/>
</dbReference>
<sequence>MKHASRLLASAKSKPNGFTLIELLVVIAIIAILVALLLPAVQQAREAARRSQCKNNLKQIGLALHNYHDVNNRFPVGNYGCCWGTWMISMFPYVEQSAVFDLYEHNRKFGVPVDDARYGSAINQPVTTRRYSVFSCPSDSEHTWGSAAITKHNYLANYGNTGFLQQSTLNGVTFEGAPFSPGDSTSAPTKGFRDITDGLSNTLLIAEGLQGMGNDLRGMAWYSYDTGFTTYKGPNSNTPDAMNASCENNPEQNLPCTTATTSNPDNVSARSRHPGGVQVSMGDGSARFVSENIDLNTWRALSTIQGSEIIGEF</sequence>
<dbReference type="eggNOG" id="COG4968">
    <property type="taxonomic scope" value="Bacteria"/>
</dbReference>
<dbReference type="Pfam" id="PF07963">
    <property type="entry name" value="N_methyl"/>
    <property type="match status" value="1"/>
</dbReference>
<dbReference type="STRING" id="756272.Plabr_3942"/>
<feature type="compositionally biased region" description="Polar residues" evidence="1">
    <location>
        <begin position="260"/>
        <end position="269"/>
    </location>
</feature>
<keyword evidence="2" id="KW-0472">Membrane</keyword>
<dbReference type="Pfam" id="PF07596">
    <property type="entry name" value="SBP_bac_10"/>
    <property type="match status" value="1"/>
</dbReference>
<dbReference type="AlphaFoldDB" id="F0SFR2"/>
<dbReference type="InterPro" id="IPR045584">
    <property type="entry name" value="Pilin-like"/>
</dbReference>
<evidence type="ECO:0000313" key="4">
    <source>
        <dbReference type="EMBL" id="ADY61519.1"/>
    </source>
</evidence>
<keyword evidence="5" id="KW-1185">Reference proteome</keyword>
<feature type="domain" description="DUF1559" evidence="3">
    <location>
        <begin position="42"/>
        <end position="295"/>
    </location>
</feature>
<dbReference type="KEGG" id="pbs:Plabr_3942"/>
<proteinExistence type="predicted"/>
<keyword evidence="2" id="KW-0812">Transmembrane</keyword>
<dbReference type="PANTHER" id="PTHR30093">
    <property type="entry name" value="GENERAL SECRETION PATHWAY PROTEIN G"/>
    <property type="match status" value="1"/>
</dbReference>
<dbReference type="InterPro" id="IPR027558">
    <property type="entry name" value="Pre_pil_HX9DG_C"/>
</dbReference>
<dbReference type="SUPFAM" id="SSF54523">
    <property type="entry name" value="Pili subunits"/>
    <property type="match status" value="1"/>
</dbReference>
<protein>
    <recommendedName>
        <fullName evidence="3">DUF1559 domain-containing protein</fullName>
    </recommendedName>
</protein>
<evidence type="ECO:0000313" key="5">
    <source>
        <dbReference type="Proteomes" id="UP000006860"/>
    </source>
</evidence>
<dbReference type="InterPro" id="IPR011453">
    <property type="entry name" value="DUF1559"/>
</dbReference>
<evidence type="ECO:0000256" key="2">
    <source>
        <dbReference type="SAM" id="Phobius"/>
    </source>
</evidence>
<dbReference type="NCBIfam" id="TIGR04294">
    <property type="entry name" value="pre_pil_HX9DG"/>
    <property type="match status" value="1"/>
</dbReference>
<evidence type="ECO:0000259" key="3">
    <source>
        <dbReference type="Pfam" id="PF07596"/>
    </source>
</evidence>
<keyword evidence="2" id="KW-1133">Transmembrane helix</keyword>
<dbReference type="EMBL" id="CP002546">
    <property type="protein sequence ID" value="ADY61519.1"/>
    <property type="molecule type" value="Genomic_DNA"/>
</dbReference>
<evidence type="ECO:0000256" key="1">
    <source>
        <dbReference type="SAM" id="MobiDB-lite"/>
    </source>
</evidence>
<dbReference type="PANTHER" id="PTHR30093:SF2">
    <property type="entry name" value="TYPE II SECRETION SYSTEM PROTEIN H"/>
    <property type="match status" value="1"/>
</dbReference>
<accession>F0SFR2</accession>
<dbReference type="HOGENOM" id="CLU_041661_0_0_0"/>
<feature type="region of interest" description="Disordered" evidence="1">
    <location>
        <begin position="260"/>
        <end position="283"/>
    </location>
</feature>
<reference evidence="5" key="1">
    <citation type="submission" date="2011-02" db="EMBL/GenBank/DDBJ databases">
        <title>The complete genome of Planctomyces brasiliensis DSM 5305.</title>
        <authorList>
            <person name="Lucas S."/>
            <person name="Copeland A."/>
            <person name="Lapidus A."/>
            <person name="Bruce D."/>
            <person name="Goodwin L."/>
            <person name="Pitluck S."/>
            <person name="Kyrpides N."/>
            <person name="Mavromatis K."/>
            <person name="Pagani I."/>
            <person name="Ivanova N."/>
            <person name="Ovchinnikova G."/>
            <person name="Lu M."/>
            <person name="Detter J.C."/>
            <person name="Han C."/>
            <person name="Land M."/>
            <person name="Hauser L."/>
            <person name="Markowitz V."/>
            <person name="Cheng J.-F."/>
            <person name="Hugenholtz P."/>
            <person name="Woyke T."/>
            <person name="Wu D."/>
            <person name="Tindall B."/>
            <person name="Pomrenke H.G."/>
            <person name="Brambilla E."/>
            <person name="Klenk H.-P."/>
            <person name="Eisen J.A."/>
        </authorList>
    </citation>
    <scope>NUCLEOTIDE SEQUENCE [LARGE SCALE GENOMIC DNA]</scope>
    <source>
        <strain evidence="5">ATCC 49424 / DSM 5305 / JCM 21570 / NBRC 103401 / IFAM 1448</strain>
    </source>
</reference>
<dbReference type="RefSeq" id="WP_013630236.1">
    <property type="nucleotide sequence ID" value="NC_015174.1"/>
</dbReference>
<feature type="transmembrane region" description="Helical" evidence="2">
    <location>
        <begin position="20"/>
        <end position="41"/>
    </location>
</feature>
<dbReference type="NCBIfam" id="TIGR02532">
    <property type="entry name" value="IV_pilin_GFxxxE"/>
    <property type="match status" value="1"/>
</dbReference>
<organism evidence="4 5">
    <name type="scientific">Rubinisphaera brasiliensis (strain ATCC 49424 / DSM 5305 / JCM 21570 / IAM 15109 / NBRC 103401 / IFAM 1448)</name>
    <name type="common">Planctomyces brasiliensis</name>
    <dbReference type="NCBI Taxonomy" id="756272"/>
    <lineage>
        <taxon>Bacteria</taxon>
        <taxon>Pseudomonadati</taxon>
        <taxon>Planctomycetota</taxon>
        <taxon>Planctomycetia</taxon>
        <taxon>Planctomycetales</taxon>
        <taxon>Planctomycetaceae</taxon>
        <taxon>Rubinisphaera</taxon>
    </lineage>
</organism>
<gene>
    <name evidence="4" type="ordered locus">Plabr_3942</name>
</gene>